<keyword evidence="1" id="KW-0802">TPR repeat</keyword>
<name>A0A417YZN8_9BACI</name>
<feature type="chain" id="PRO_5019405063" evidence="2">
    <location>
        <begin position="26"/>
        <end position="379"/>
    </location>
</feature>
<dbReference type="RefSeq" id="WP_118918940.1">
    <property type="nucleotide sequence ID" value="NZ_QWEG01000001.1"/>
</dbReference>
<dbReference type="InterPro" id="IPR014729">
    <property type="entry name" value="Rossmann-like_a/b/a_fold"/>
</dbReference>
<dbReference type="PROSITE" id="PS50005">
    <property type="entry name" value="TPR"/>
    <property type="match status" value="1"/>
</dbReference>
<keyword evidence="5" id="KW-1185">Reference proteome</keyword>
<feature type="signal peptide" evidence="2">
    <location>
        <begin position="1"/>
        <end position="25"/>
    </location>
</feature>
<dbReference type="SUPFAM" id="SSF48452">
    <property type="entry name" value="TPR-like"/>
    <property type="match status" value="1"/>
</dbReference>
<feature type="domain" description="DUF218" evidence="3">
    <location>
        <begin position="205"/>
        <end position="324"/>
    </location>
</feature>
<evidence type="ECO:0000313" key="4">
    <source>
        <dbReference type="EMBL" id="RHW43332.1"/>
    </source>
</evidence>
<dbReference type="PANTHER" id="PTHR30336">
    <property type="entry name" value="INNER MEMBRANE PROTEIN, PROBABLE PERMEASE"/>
    <property type="match status" value="1"/>
</dbReference>
<sequence length="379" mass="42922">MNKFKKRLGLIVAICATLTLSTAYAETGVQPVQETEEPIIAPIKTDEPTAHRIKQLEEIAMYYYWHGGDLKKAEEEIFKGITLKGKYDVVEAAYKEATILDPYSVDLKISLASTEIIQKKIPEALKTYKQVLNLEPDHFNANLLYGVYSKINRDEQAYKKAISRLRQIDNHKTKGYLDKFETTEKIIKTKLNTDVPKNLPKKDHAIVILGYALADDGTMREPLIERLRAGLAVANENPNSKIIVTGGVPKEGVTEADAMSDWLIANGVAEDRIIKENKATDTVENALFSTAILEKEGLKDVTLVTSASHMRRALTIFEEATLFYDKMNAKKRNRSFTNMVYLDYPTIEEAHKVTNDEILVIYRDLFRASGIWQYPGMQR</sequence>
<comment type="caution">
    <text evidence="4">The sequence shown here is derived from an EMBL/GenBank/DDBJ whole genome shotgun (WGS) entry which is preliminary data.</text>
</comment>
<evidence type="ECO:0000313" key="5">
    <source>
        <dbReference type="Proteomes" id="UP000284416"/>
    </source>
</evidence>
<dbReference type="Gene3D" id="1.25.40.10">
    <property type="entry name" value="Tetratricopeptide repeat domain"/>
    <property type="match status" value="1"/>
</dbReference>
<dbReference type="EMBL" id="QWEG01000001">
    <property type="protein sequence ID" value="RHW43332.1"/>
    <property type="molecule type" value="Genomic_DNA"/>
</dbReference>
<dbReference type="GO" id="GO:0043164">
    <property type="term" value="P:Gram-negative-bacterium-type cell wall biogenesis"/>
    <property type="evidence" value="ECO:0007669"/>
    <property type="project" value="TreeGrafter"/>
</dbReference>
<protein>
    <submittedName>
        <fullName evidence="4">YdcF family protein</fullName>
    </submittedName>
</protein>
<dbReference type="InterPro" id="IPR051599">
    <property type="entry name" value="Cell_Envelope_Assoc"/>
</dbReference>
<proteinExistence type="predicted"/>
<evidence type="ECO:0000256" key="2">
    <source>
        <dbReference type="SAM" id="SignalP"/>
    </source>
</evidence>
<dbReference type="Pfam" id="PF02698">
    <property type="entry name" value="DUF218"/>
    <property type="match status" value="1"/>
</dbReference>
<dbReference type="GO" id="GO:0000270">
    <property type="term" value="P:peptidoglycan metabolic process"/>
    <property type="evidence" value="ECO:0007669"/>
    <property type="project" value="TreeGrafter"/>
</dbReference>
<evidence type="ECO:0000259" key="3">
    <source>
        <dbReference type="Pfam" id="PF02698"/>
    </source>
</evidence>
<dbReference type="Proteomes" id="UP000284416">
    <property type="component" value="Unassembled WGS sequence"/>
</dbReference>
<dbReference type="GO" id="GO:0005886">
    <property type="term" value="C:plasma membrane"/>
    <property type="evidence" value="ECO:0007669"/>
    <property type="project" value="TreeGrafter"/>
</dbReference>
<dbReference type="CDD" id="cd06259">
    <property type="entry name" value="YdcF-like"/>
    <property type="match status" value="1"/>
</dbReference>
<dbReference type="InterPro" id="IPR019734">
    <property type="entry name" value="TPR_rpt"/>
</dbReference>
<reference evidence="4 5" key="1">
    <citation type="journal article" date="2017" name="Int. J. Syst. Evol. Microbiol.">
        <title>Bacillus notoginsengisoli sp. nov., a novel bacterium isolated from the rhizosphere of Panax notoginseng.</title>
        <authorList>
            <person name="Zhang M.Y."/>
            <person name="Cheng J."/>
            <person name="Cai Y."/>
            <person name="Zhang T.Y."/>
            <person name="Wu Y.Y."/>
            <person name="Manikprabhu D."/>
            <person name="Li W.J."/>
            <person name="Zhang Y.X."/>
        </authorList>
    </citation>
    <scope>NUCLEOTIDE SEQUENCE [LARGE SCALE GENOMIC DNA]</scope>
    <source>
        <strain evidence="4 5">JCM 30743</strain>
    </source>
</reference>
<evidence type="ECO:0000256" key="1">
    <source>
        <dbReference type="PROSITE-ProRule" id="PRU00339"/>
    </source>
</evidence>
<keyword evidence="2" id="KW-0732">Signal</keyword>
<dbReference type="OrthoDB" id="9782395at2"/>
<dbReference type="InterPro" id="IPR011990">
    <property type="entry name" value="TPR-like_helical_dom_sf"/>
</dbReference>
<dbReference type="Gene3D" id="3.40.50.620">
    <property type="entry name" value="HUPs"/>
    <property type="match status" value="1"/>
</dbReference>
<organism evidence="4 5">
    <name type="scientific">Neobacillus notoginsengisoli</name>
    <dbReference type="NCBI Taxonomy" id="1578198"/>
    <lineage>
        <taxon>Bacteria</taxon>
        <taxon>Bacillati</taxon>
        <taxon>Bacillota</taxon>
        <taxon>Bacilli</taxon>
        <taxon>Bacillales</taxon>
        <taxon>Bacillaceae</taxon>
        <taxon>Neobacillus</taxon>
    </lineage>
</organism>
<dbReference type="PANTHER" id="PTHR30336:SF4">
    <property type="entry name" value="ENVELOPE BIOGENESIS FACTOR ELYC"/>
    <property type="match status" value="1"/>
</dbReference>
<dbReference type="AlphaFoldDB" id="A0A417YZN8"/>
<gene>
    <name evidence="4" type="ORF">D1B31_01290</name>
</gene>
<feature type="repeat" description="TPR" evidence="1">
    <location>
        <begin position="105"/>
        <end position="138"/>
    </location>
</feature>
<accession>A0A417YZN8</accession>
<dbReference type="InterPro" id="IPR003848">
    <property type="entry name" value="DUF218"/>
</dbReference>